<dbReference type="Gene3D" id="3.40.50.11440">
    <property type="match status" value="1"/>
</dbReference>
<sequence length="192" mass="20493">MEFPRVVKIRQTFPRPRVEDVEGTVRDQLRREEISSAIRPGMSVAVTAGSRGIAQIDEILRAVIEGLKEMGAEPFIVPAMGSHGGATAEGQVEILASLGVTEEACGAPIRSSMETVEIGETARGIPVFMDRIASEADGVVVVNRIKAHTDFRAEVESGLLKMASIGLGKHAQALALHGYGVEGIRDFMVEVG</sequence>
<dbReference type="AlphaFoldDB" id="A0A6J4TL37"/>
<proteinExistence type="predicted"/>
<feature type="non-terminal residue" evidence="2">
    <location>
        <position position="192"/>
    </location>
</feature>
<accession>A0A6J4TL37</accession>
<name>A0A6J4TL37_9ACTN</name>
<dbReference type="GO" id="GO:0050043">
    <property type="term" value="F:lactate racemase activity"/>
    <property type="evidence" value="ECO:0007669"/>
    <property type="project" value="InterPro"/>
</dbReference>
<organism evidence="2">
    <name type="scientific">uncultured Rubrobacteraceae bacterium</name>
    <dbReference type="NCBI Taxonomy" id="349277"/>
    <lineage>
        <taxon>Bacteria</taxon>
        <taxon>Bacillati</taxon>
        <taxon>Actinomycetota</taxon>
        <taxon>Rubrobacteria</taxon>
        <taxon>Rubrobacterales</taxon>
        <taxon>Rubrobacteraceae</taxon>
        <taxon>environmental samples</taxon>
    </lineage>
</organism>
<feature type="domain" description="LarA-like N-terminal" evidence="1">
    <location>
        <begin position="19"/>
        <end position="149"/>
    </location>
</feature>
<gene>
    <name evidence="2" type="ORF">AVDCRST_MAG05-3912</name>
</gene>
<evidence type="ECO:0000259" key="1">
    <source>
        <dbReference type="Pfam" id="PF09861"/>
    </source>
</evidence>
<evidence type="ECO:0000313" key="2">
    <source>
        <dbReference type="EMBL" id="CAA9525289.1"/>
    </source>
</evidence>
<dbReference type="EMBL" id="CADCVM010000433">
    <property type="protein sequence ID" value="CAA9525289.1"/>
    <property type="molecule type" value="Genomic_DNA"/>
</dbReference>
<reference evidence="2" key="1">
    <citation type="submission" date="2020-02" db="EMBL/GenBank/DDBJ databases">
        <authorList>
            <person name="Meier V. D."/>
        </authorList>
    </citation>
    <scope>NUCLEOTIDE SEQUENCE</scope>
    <source>
        <strain evidence="2">AVDCRST_MAG05</strain>
    </source>
</reference>
<dbReference type="InterPro" id="IPR018657">
    <property type="entry name" value="LarA-like_N"/>
</dbReference>
<protein>
    <submittedName>
        <fullName evidence="2">Iron-sulfur cluster-binding protein</fullName>
    </submittedName>
</protein>
<dbReference type="Pfam" id="PF09861">
    <property type="entry name" value="Lar_N"/>
    <property type="match status" value="1"/>
</dbReference>